<organism evidence="6">
    <name type="scientific">Vanderwaltozyma polyspora (strain ATCC 22028 / DSM 70294 / BCRC 21397 / CBS 2163 / NBRC 10782 / NRRL Y-8283 / UCD 57-17)</name>
    <name type="common">Kluyveromyces polysporus</name>
    <dbReference type="NCBI Taxonomy" id="436907"/>
    <lineage>
        <taxon>Eukaryota</taxon>
        <taxon>Fungi</taxon>
        <taxon>Dikarya</taxon>
        <taxon>Ascomycota</taxon>
        <taxon>Saccharomycotina</taxon>
        <taxon>Saccharomycetes</taxon>
        <taxon>Saccharomycetales</taxon>
        <taxon>Saccharomycetaceae</taxon>
        <taxon>Vanderwaltozyma</taxon>
    </lineage>
</organism>
<dbReference type="RefSeq" id="XP_001646049.1">
    <property type="nucleotide sequence ID" value="XM_001645999.1"/>
</dbReference>
<dbReference type="Pfam" id="PF02205">
    <property type="entry name" value="WH2"/>
    <property type="match status" value="1"/>
</dbReference>
<dbReference type="FunCoup" id="A7THM5">
    <property type="interactions" value="244"/>
</dbReference>
<evidence type="ECO:0000313" key="6">
    <source>
        <dbReference type="Proteomes" id="UP000000267"/>
    </source>
</evidence>
<dbReference type="GO" id="GO:2000601">
    <property type="term" value="P:positive regulation of Arp2/3 complex-mediated actin nucleation"/>
    <property type="evidence" value="ECO:0007669"/>
    <property type="project" value="EnsemblFungi"/>
</dbReference>
<feature type="compositionally biased region" description="Pro residues" evidence="2">
    <location>
        <begin position="224"/>
        <end position="233"/>
    </location>
</feature>
<protein>
    <recommendedName>
        <fullName evidence="7">WH1 domain-containing protein</fullName>
    </recommendedName>
</protein>
<evidence type="ECO:0000259" key="4">
    <source>
        <dbReference type="PROSITE" id="PS51082"/>
    </source>
</evidence>
<dbReference type="GeneID" id="5546465"/>
<feature type="compositionally biased region" description="Low complexity" evidence="2">
    <location>
        <begin position="428"/>
        <end position="444"/>
    </location>
</feature>
<dbReference type="GO" id="GO:0140224">
    <property type="term" value="C:SLAC complex"/>
    <property type="evidence" value="ECO:0007669"/>
    <property type="project" value="EnsemblFungi"/>
</dbReference>
<feature type="compositionally biased region" description="Low complexity" evidence="2">
    <location>
        <begin position="193"/>
        <end position="207"/>
    </location>
</feature>
<dbReference type="AlphaFoldDB" id="A7THM5"/>
<feature type="domain" description="WH2" evidence="4">
    <location>
        <begin position="545"/>
        <end position="565"/>
    </location>
</feature>
<feature type="compositionally biased region" description="Pro residues" evidence="2">
    <location>
        <begin position="384"/>
        <end position="400"/>
    </location>
</feature>
<proteinExistence type="predicted"/>
<dbReference type="EMBL" id="DS480392">
    <property type="protein sequence ID" value="EDO18191.1"/>
    <property type="molecule type" value="Genomic_DNA"/>
</dbReference>
<dbReference type="PROSITE" id="PS51082">
    <property type="entry name" value="WH2"/>
    <property type="match status" value="1"/>
</dbReference>
<evidence type="ECO:0000256" key="2">
    <source>
        <dbReference type="SAM" id="MobiDB-lite"/>
    </source>
</evidence>
<dbReference type="GO" id="GO:0030479">
    <property type="term" value="C:actin cortical patch"/>
    <property type="evidence" value="ECO:0007669"/>
    <property type="project" value="EnsemblFungi"/>
</dbReference>
<feature type="compositionally biased region" description="Low complexity" evidence="2">
    <location>
        <begin position="483"/>
        <end position="493"/>
    </location>
</feature>
<evidence type="ECO:0008006" key="7">
    <source>
        <dbReference type="Google" id="ProtNLM"/>
    </source>
</evidence>
<dbReference type="GO" id="GO:0030041">
    <property type="term" value="P:actin filament polymerization"/>
    <property type="evidence" value="ECO:0007669"/>
    <property type="project" value="EnsemblFungi"/>
</dbReference>
<feature type="compositionally biased region" description="Pro residues" evidence="2">
    <location>
        <begin position="473"/>
        <end position="482"/>
    </location>
</feature>
<feature type="compositionally biased region" description="Low complexity" evidence="2">
    <location>
        <begin position="503"/>
        <end position="514"/>
    </location>
</feature>
<dbReference type="InterPro" id="IPR033927">
    <property type="entry name" value="WASPfam_EVH1"/>
</dbReference>
<dbReference type="PhylomeDB" id="A7THM5"/>
<feature type="region of interest" description="Disordered" evidence="2">
    <location>
        <begin position="565"/>
        <end position="604"/>
    </location>
</feature>
<evidence type="ECO:0000259" key="3">
    <source>
        <dbReference type="PROSITE" id="PS50229"/>
    </source>
</evidence>
<feature type="compositionally biased region" description="Pro residues" evidence="2">
    <location>
        <begin position="515"/>
        <end position="524"/>
    </location>
</feature>
<dbReference type="KEGG" id="vpo:Kpol_543p20"/>
<dbReference type="InterPro" id="IPR000697">
    <property type="entry name" value="WH1/EVH1_dom"/>
</dbReference>
<gene>
    <name evidence="5" type="ORF">Kpol_543p20</name>
</gene>
<dbReference type="eggNOG" id="KOG3671">
    <property type="taxonomic scope" value="Eukaryota"/>
</dbReference>
<dbReference type="GO" id="GO:0003779">
    <property type="term" value="F:actin binding"/>
    <property type="evidence" value="ECO:0007669"/>
    <property type="project" value="EnsemblFungi"/>
</dbReference>
<reference evidence="5 6" key="1">
    <citation type="journal article" date="2007" name="Proc. Natl. Acad. Sci. U.S.A.">
        <title>Independent sorting-out of thousands of duplicated gene pairs in two yeast species descended from a whole-genome duplication.</title>
        <authorList>
            <person name="Scannell D.R."/>
            <person name="Frank A.C."/>
            <person name="Conant G.C."/>
            <person name="Byrne K.P."/>
            <person name="Woolfit M."/>
            <person name="Wolfe K.H."/>
        </authorList>
    </citation>
    <scope>NUCLEOTIDE SEQUENCE [LARGE SCALE GENOMIC DNA]</scope>
    <source>
        <strain evidence="6">ATCC 22028 / DSM 70294 / BCRC 21397 / CBS 2163 / NBRC 10782 / NRRL Y-8283 / UCD 57-17</strain>
    </source>
</reference>
<dbReference type="GO" id="GO:0032233">
    <property type="term" value="P:positive regulation of actin filament bundle assembly"/>
    <property type="evidence" value="ECO:0007669"/>
    <property type="project" value="EnsemblFungi"/>
</dbReference>
<dbReference type="GO" id="GO:0045010">
    <property type="term" value="P:actin nucleation"/>
    <property type="evidence" value="ECO:0007669"/>
    <property type="project" value="EnsemblFungi"/>
</dbReference>
<keyword evidence="6" id="KW-1185">Reference proteome</keyword>
<feature type="compositionally biased region" description="Pro residues" evidence="2">
    <location>
        <begin position="259"/>
        <end position="268"/>
    </location>
</feature>
<dbReference type="SMART" id="SM00461">
    <property type="entry name" value="WH1"/>
    <property type="match status" value="1"/>
</dbReference>
<feature type="region of interest" description="Disordered" evidence="2">
    <location>
        <begin position="178"/>
        <end position="543"/>
    </location>
</feature>
<feature type="compositionally biased region" description="Gly residues" evidence="2">
    <location>
        <begin position="593"/>
        <end position="603"/>
    </location>
</feature>
<feature type="compositionally biased region" description="Low complexity" evidence="2">
    <location>
        <begin position="452"/>
        <end position="472"/>
    </location>
</feature>
<keyword evidence="1" id="KW-0597">Phosphoprotein</keyword>
<dbReference type="Gene3D" id="2.30.29.30">
    <property type="entry name" value="Pleckstrin-homology domain (PH domain)/Phosphotyrosine-binding domain (PTB)"/>
    <property type="match status" value="1"/>
</dbReference>
<feature type="compositionally biased region" description="Pro residues" evidence="2">
    <location>
        <begin position="355"/>
        <end position="373"/>
    </location>
</feature>
<dbReference type="FunFam" id="2.30.29.30:FF:000281">
    <property type="entry name" value="Actin associated protein"/>
    <property type="match status" value="1"/>
</dbReference>
<feature type="compositionally biased region" description="Pro residues" evidence="2">
    <location>
        <begin position="276"/>
        <end position="285"/>
    </location>
</feature>
<evidence type="ECO:0000256" key="1">
    <source>
        <dbReference type="ARBA" id="ARBA00022553"/>
    </source>
</evidence>
<dbReference type="GO" id="GO:0071933">
    <property type="term" value="F:Arp2/3 complex binding"/>
    <property type="evidence" value="ECO:0007669"/>
    <property type="project" value="EnsemblFungi"/>
</dbReference>
<dbReference type="STRING" id="436907.A7THM5"/>
<accession>A7THM5</accession>
<dbReference type="OrthoDB" id="8963340at2759"/>
<feature type="compositionally biased region" description="Polar residues" evidence="2">
    <location>
        <begin position="208"/>
        <end position="218"/>
    </location>
</feature>
<dbReference type="Pfam" id="PF00568">
    <property type="entry name" value="WH1"/>
    <property type="match status" value="1"/>
</dbReference>
<feature type="region of interest" description="Disordered" evidence="2">
    <location>
        <begin position="137"/>
        <end position="164"/>
    </location>
</feature>
<name>A7THM5_VANPO</name>
<dbReference type="InterPro" id="IPR011993">
    <property type="entry name" value="PH-like_dom_sf"/>
</dbReference>
<sequence length="633" mass="66450">MGLLNSQDKEVIKRALPKAANKIIDVAVARLYIAFPNKNEWKYTGLSGAIVLVDDLVGNTFFLKLVDISGHRGVLWDQELYVNFDYSQDRTFFHTFEIEECYAGLMFEDIAEASHFLKRVQKRERYGSKKTLNNKNAIALTKKLNTENSQNRSHGPRGEALIDNQRQRYNYDNAEYIPITKNKAPPPPPPTAAAPNYEANDYNDYNDTSSEFTANSSRTNTPTPSVPQSPPPTTTHETGTHPIHKVPPLPAQFAQPASNPFPTPPAPPAANNAFPIPVPQPPPGQTPYQIPAPNQQVGQTPFPVPTMNNQFAAPGPPPALPPQQNRPVPMPPNAAGRPVPQPPARSGIATGAGRIPPPAPPSRRGPAPPPPPHRSNTVPGRNVPQPPSRRGPVPPPPPRGARPQAGYTAAPQNNIPIPPPPQSTFPVYQQAAPAYPNQQQTFETSPPPPPTTFGAIPSPVPAASIPVAAASSIPPPPPPPMAMQPAQPAMASSIPPPPPPPAMSFGAPPAANGAAPPPPPPPPTMGGGSAGNGPGGLVEATGDSGRDALLASIRGAGGIGVLRKVDKSQLDKPSVLLQEARGEPTQTSAPSAPGGGAAPGGGQASLADALAAALNQRKTKVGANDDYDNGDDW</sequence>
<feature type="domain" description="WH1" evidence="3">
    <location>
        <begin position="16"/>
        <end position="127"/>
    </location>
</feature>
<dbReference type="Proteomes" id="UP000000267">
    <property type="component" value="Unassembled WGS sequence"/>
</dbReference>
<dbReference type="InterPro" id="IPR003124">
    <property type="entry name" value="WH2_dom"/>
</dbReference>
<feature type="compositionally biased region" description="Gly residues" evidence="2">
    <location>
        <begin position="525"/>
        <end position="536"/>
    </location>
</feature>
<dbReference type="HOGENOM" id="CLU_015385_1_2_1"/>
<dbReference type="PROSITE" id="PS50229">
    <property type="entry name" value="WH1"/>
    <property type="match status" value="1"/>
</dbReference>
<dbReference type="GO" id="GO:0051666">
    <property type="term" value="P:actin cortical patch localization"/>
    <property type="evidence" value="ECO:0007669"/>
    <property type="project" value="EnsemblFungi"/>
</dbReference>
<dbReference type="SUPFAM" id="SSF50729">
    <property type="entry name" value="PH domain-like"/>
    <property type="match status" value="1"/>
</dbReference>
<feature type="compositionally biased region" description="Low complexity" evidence="2">
    <location>
        <begin position="401"/>
        <end position="415"/>
    </location>
</feature>
<evidence type="ECO:0000313" key="5">
    <source>
        <dbReference type="EMBL" id="EDO18191.1"/>
    </source>
</evidence>
<dbReference type="OMA" id="EYNQDRK"/>
<dbReference type="CDD" id="cd01205">
    <property type="entry name" value="EVH1_WASP-like"/>
    <property type="match status" value="1"/>
</dbReference>
<dbReference type="InParanoid" id="A7THM5"/>